<feature type="compositionally biased region" description="Basic and acidic residues" evidence="1">
    <location>
        <begin position="132"/>
        <end position="148"/>
    </location>
</feature>
<name>A0A3M8AJB9_9MICO</name>
<feature type="chain" id="PRO_5018187899" description="Mucin-associated surface protein" evidence="2">
    <location>
        <begin position="30"/>
        <end position="148"/>
    </location>
</feature>
<evidence type="ECO:0008006" key="5">
    <source>
        <dbReference type="Google" id="ProtNLM"/>
    </source>
</evidence>
<evidence type="ECO:0000313" key="3">
    <source>
        <dbReference type="EMBL" id="RNB51304.1"/>
    </source>
</evidence>
<gene>
    <name evidence="3" type="ORF">EDM22_04545</name>
</gene>
<sequence length="148" mass="14637">MTAKTYRLRRTLVAASVALGLIGGLASCAADPEIGADTSAAFRAQVATIATHSVAEDYAGALAQLDALAAEVDAAVAAGTVDPARADQIREAIALVRADLEASIAAATPPPTAEPTPTEEPADDAPGNSDGKGNKDDKGGKGKDKGGG</sequence>
<keyword evidence="2" id="KW-0732">Signal</keyword>
<proteinExistence type="predicted"/>
<keyword evidence="4" id="KW-1185">Reference proteome</keyword>
<evidence type="ECO:0000256" key="1">
    <source>
        <dbReference type="SAM" id="MobiDB-lite"/>
    </source>
</evidence>
<organism evidence="3 4">
    <name type="scientific">Agromyces tardus</name>
    <dbReference type="NCBI Taxonomy" id="2583849"/>
    <lineage>
        <taxon>Bacteria</taxon>
        <taxon>Bacillati</taxon>
        <taxon>Actinomycetota</taxon>
        <taxon>Actinomycetes</taxon>
        <taxon>Micrococcales</taxon>
        <taxon>Microbacteriaceae</taxon>
        <taxon>Agromyces</taxon>
    </lineage>
</organism>
<feature type="region of interest" description="Disordered" evidence="1">
    <location>
        <begin position="104"/>
        <end position="148"/>
    </location>
</feature>
<dbReference type="RefSeq" id="WP_122935873.1">
    <property type="nucleotide sequence ID" value="NZ_JBHSNT010000060.1"/>
</dbReference>
<evidence type="ECO:0000313" key="4">
    <source>
        <dbReference type="Proteomes" id="UP000275048"/>
    </source>
</evidence>
<dbReference type="PROSITE" id="PS51257">
    <property type="entry name" value="PROKAR_LIPOPROTEIN"/>
    <property type="match status" value="1"/>
</dbReference>
<comment type="caution">
    <text evidence="3">The sequence shown here is derived from an EMBL/GenBank/DDBJ whole genome shotgun (WGS) entry which is preliminary data.</text>
</comment>
<dbReference type="Proteomes" id="UP000275048">
    <property type="component" value="Unassembled WGS sequence"/>
</dbReference>
<reference evidence="3 4" key="1">
    <citation type="submission" date="2018-10" db="EMBL/GenBank/DDBJ databases">
        <title>Isolation, diversity and antibacterial activity of antinobacteria from the wheat rhizosphere soil.</title>
        <authorList>
            <person name="Sun T."/>
        </authorList>
    </citation>
    <scope>NUCLEOTIDE SEQUENCE [LARGE SCALE GENOMIC DNA]</scope>
    <source>
        <strain evidence="3 4">SJ-23</strain>
    </source>
</reference>
<protein>
    <recommendedName>
        <fullName evidence="5">Mucin-associated surface protein</fullName>
    </recommendedName>
</protein>
<dbReference type="AlphaFoldDB" id="A0A3M8AJB9"/>
<accession>A0A3M8AJB9</accession>
<feature type="signal peptide" evidence="2">
    <location>
        <begin position="1"/>
        <end position="29"/>
    </location>
</feature>
<dbReference type="EMBL" id="RHHB01000004">
    <property type="protein sequence ID" value="RNB51304.1"/>
    <property type="molecule type" value="Genomic_DNA"/>
</dbReference>
<evidence type="ECO:0000256" key="2">
    <source>
        <dbReference type="SAM" id="SignalP"/>
    </source>
</evidence>